<organism evidence="2 3">
    <name type="scientific">Corynebacterium heidelbergense</name>
    <dbReference type="NCBI Taxonomy" id="2055947"/>
    <lineage>
        <taxon>Bacteria</taxon>
        <taxon>Bacillati</taxon>
        <taxon>Actinomycetota</taxon>
        <taxon>Actinomycetes</taxon>
        <taxon>Mycobacteriales</taxon>
        <taxon>Corynebacteriaceae</taxon>
        <taxon>Corynebacterium</taxon>
    </lineage>
</organism>
<reference evidence="2 3" key="1">
    <citation type="journal article" date="2018" name="Syst. Appl. Microbiol.">
        <title>Corynebacterium heidelbergense sp. nov., isolated from the preen glands of Egyptian geese (Alopochen aegyptiacus).</title>
        <authorList>
            <person name="Braun M.S."/>
            <person name="Wang E."/>
            <person name="Zimmermann S."/>
            <person name="Wink M."/>
        </authorList>
    </citation>
    <scope>NUCLEOTIDE SEQUENCE [LARGE SCALE GENOMIC DNA]</scope>
    <source>
        <strain evidence="2 3">647</strain>
    </source>
</reference>
<feature type="region of interest" description="Disordered" evidence="1">
    <location>
        <begin position="10"/>
        <end position="35"/>
    </location>
</feature>
<name>A0A364V7H3_9CORY</name>
<sequence length="226" mass="26121">MDKYDKLISDYRNDYPSIDPTSLRSTANAEKTPDEQPIEVVQERFMETSVATLRRFLREAEQRGPVAVVFPPYPENRASAIEGPDGPCVDDWLPHDREFYLSIMGRWYARLYDMLVRAITPAVIRAVEDGLLINVDVDQFARNYAQESTTVLANIFEINEWELWRDVDNNEEWNPTDPQIMIKEGDIYIDVIDTRFDPFVGWLLGSEEPIMAPFTECGLPRKPLIS</sequence>
<dbReference type="RefSeq" id="WP_113630279.1">
    <property type="nucleotide sequence ID" value="NZ_QHCV01000016.1"/>
</dbReference>
<gene>
    <name evidence="2" type="ORF">DLJ54_02500</name>
</gene>
<dbReference type="AlphaFoldDB" id="A0A364V7H3"/>
<keyword evidence="3" id="KW-1185">Reference proteome</keyword>
<accession>A0A364V7H3</accession>
<evidence type="ECO:0000313" key="2">
    <source>
        <dbReference type="EMBL" id="RAV32595.1"/>
    </source>
</evidence>
<protein>
    <submittedName>
        <fullName evidence="2">Uncharacterized protein</fullName>
    </submittedName>
</protein>
<feature type="compositionally biased region" description="Polar residues" evidence="1">
    <location>
        <begin position="19"/>
        <end position="29"/>
    </location>
</feature>
<proteinExistence type="predicted"/>
<dbReference type="EMBL" id="QHCV01000016">
    <property type="protein sequence ID" value="RAV32595.1"/>
    <property type="molecule type" value="Genomic_DNA"/>
</dbReference>
<dbReference type="Proteomes" id="UP000251577">
    <property type="component" value="Unassembled WGS sequence"/>
</dbReference>
<evidence type="ECO:0000313" key="3">
    <source>
        <dbReference type="Proteomes" id="UP000251577"/>
    </source>
</evidence>
<evidence type="ECO:0000256" key="1">
    <source>
        <dbReference type="SAM" id="MobiDB-lite"/>
    </source>
</evidence>
<comment type="caution">
    <text evidence="2">The sequence shown here is derived from an EMBL/GenBank/DDBJ whole genome shotgun (WGS) entry which is preliminary data.</text>
</comment>